<gene>
    <name evidence="1" type="ORF">OL497_02085</name>
</gene>
<name>A0ABT3IFC6_9BACT</name>
<dbReference type="RefSeq" id="WP_264727259.1">
    <property type="nucleotide sequence ID" value="NZ_JAPDNR010000001.1"/>
</dbReference>
<proteinExistence type="predicted"/>
<evidence type="ECO:0000313" key="1">
    <source>
        <dbReference type="EMBL" id="MCW3482663.1"/>
    </source>
</evidence>
<accession>A0ABT3IFC6</accession>
<protein>
    <submittedName>
        <fullName evidence="1">Uncharacterized protein</fullName>
    </submittedName>
</protein>
<dbReference type="EMBL" id="JAPDNS010000001">
    <property type="protein sequence ID" value="MCW3482663.1"/>
    <property type="molecule type" value="Genomic_DNA"/>
</dbReference>
<evidence type="ECO:0000313" key="2">
    <source>
        <dbReference type="Proteomes" id="UP001207742"/>
    </source>
</evidence>
<keyword evidence="2" id="KW-1185">Reference proteome</keyword>
<sequence length="98" mass="10396">METVKVKPHQCLGDLALQGKGSMQALFDFAVVNNCSITDDLVAGNTLLVPDIAVIDKRIFQQLRDAAVIPANGFTAADEAAMKGGIGYMGIQIDCRVS</sequence>
<dbReference type="Proteomes" id="UP001207742">
    <property type="component" value="Unassembled WGS sequence"/>
</dbReference>
<reference evidence="1 2" key="1">
    <citation type="submission" date="2022-10" db="EMBL/GenBank/DDBJ databases">
        <title>Chitinophaga nivalis PC15 sp. nov., isolated from Pyeongchang county, South Korea.</title>
        <authorList>
            <person name="Trinh H.N."/>
        </authorList>
    </citation>
    <scope>NUCLEOTIDE SEQUENCE [LARGE SCALE GENOMIC DNA]</scope>
    <source>
        <strain evidence="1 2">PC14</strain>
    </source>
</reference>
<comment type="caution">
    <text evidence="1">The sequence shown here is derived from an EMBL/GenBank/DDBJ whole genome shotgun (WGS) entry which is preliminary data.</text>
</comment>
<organism evidence="1 2">
    <name type="scientific">Chitinophaga nivalis</name>
    <dbReference type="NCBI Taxonomy" id="2991709"/>
    <lineage>
        <taxon>Bacteria</taxon>
        <taxon>Pseudomonadati</taxon>
        <taxon>Bacteroidota</taxon>
        <taxon>Chitinophagia</taxon>
        <taxon>Chitinophagales</taxon>
        <taxon>Chitinophagaceae</taxon>
        <taxon>Chitinophaga</taxon>
    </lineage>
</organism>